<dbReference type="AlphaFoldDB" id="A0A914DMC7"/>
<organism evidence="2 3">
    <name type="scientific">Acrobeloides nanus</name>
    <dbReference type="NCBI Taxonomy" id="290746"/>
    <lineage>
        <taxon>Eukaryota</taxon>
        <taxon>Metazoa</taxon>
        <taxon>Ecdysozoa</taxon>
        <taxon>Nematoda</taxon>
        <taxon>Chromadorea</taxon>
        <taxon>Rhabditida</taxon>
        <taxon>Tylenchina</taxon>
        <taxon>Cephalobomorpha</taxon>
        <taxon>Cephaloboidea</taxon>
        <taxon>Cephalobidae</taxon>
        <taxon>Acrobeloides</taxon>
    </lineage>
</organism>
<name>A0A914DMC7_9BILA</name>
<evidence type="ECO:0000256" key="1">
    <source>
        <dbReference type="SAM" id="MobiDB-lite"/>
    </source>
</evidence>
<accession>A0A914DMC7</accession>
<sequence length="53" mass="5809">MAETGMEPELSSKETEPELESRKRPEFNGTGTVLQPWCGSITTLAEIKAVAEQ</sequence>
<feature type="region of interest" description="Disordered" evidence="1">
    <location>
        <begin position="1"/>
        <end position="34"/>
    </location>
</feature>
<proteinExistence type="predicted"/>
<dbReference type="Proteomes" id="UP000887540">
    <property type="component" value="Unplaced"/>
</dbReference>
<evidence type="ECO:0000313" key="2">
    <source>
        <dbReference type="Proteomes" id="UP000887540"/>
    </source>
</evidence>
<feature type="compositionally biased region" description="Basic and acidic residues" evidence="1">
    <location>
        <begin position="10"/>
        <end position="26"/>
    </location>
</feature>
<evidence type="ECO:0000313" key="3">
    <source>
        <dbReference type="WBParaSite" id="ACRNAN_scaffold28988.g19416.t1"/>
    </source>
</evidence>
<keyword evidence="2" id="KW-1185">Reference proteome</keyword>
<reference evidence="3" key="1">
    <citation type="submission" date="2022-11" db="UniProtKB">
        <authorList>
            <consortium name="WormBaseParasite"/>
        </authorList>
    </citation>
    <scope>IDENTIFICATION</scope>
</reference>
<protein>
    <submittedName>
        <fullName evidence="3">Uncharacterized protein</fullName>
    </submittedName>
</protein>
<dbReference type="WBParaSite" id="ACRNAN_scaffold28988.g19416.t1">
    <property type="protein sequence ID" value="ACRNAN_scaffold28988.g19416.t1"/>
    <property type="gene ID" value="ACRNAN_scaffold28988.g19416"/>
</dbReference>